<feature type="transmembrane region" description="Helical" evidence="8">
    <location>
        <begin position="1113"/>
        <end position="1139"/>
    </location>
</feature>
<feature type="transmembrane region" description="Helical" evidence="8">
    <location>
        <begin position="428"/>
        <end position="448"/>
    </location>
</feature>
<dbReference type="RefSeq" id="WP_380537435.1">
    <property type="nucleotide sequence ID" value="NZ_JBHFAB010000013.1"/>
</dbReference>
<dbReference type="PANTHER" id="PTHR30572">
    <property type="entry name" value="MEMBRANE COMPONENT OF TRANSPORTER-RELATED"/>
    <property type="match status" value="1"/>
</dbReference>
<keyword evidence="4 8" id="KW-1133">Transmembrane helix</keyword>
<feature type="transmembrane region" description="Helical" evidence="8">
    <location>
        <begin position="1015"/>
        <end position="1039"/>
    </location>
</feature>
<feature type="transmembrane region" description="Helical" evidence="8">
    <location>
        <begin position="336"/>
        <end position="358"/>
    </location>
</feature>
<feature type="transmembrane region" description="Helical" evidence="8">
    <location>
        <begin position="469"/>
        <end position="488"/>
    </location>
</feature>
<evidence type="ECO:0000259" key="9">
    <source>
        <dbReference type="Pfam" id="PF02687"/>
    </source>
</evidence>
<protein>
    <submittedName>
        <fullName evidence="10">ABC transporter permease</fullName>
    </submittedName>
</protein>
<feature type="transmembrane region" description="Helical" evidence="8">
    <location>
        <begin position="1060"/>
        <end position="1093"/>
    </location>
</feature>
<gene>
    <name evidence="10" type="ORF">ACEZDE_18670</name>
</gene>
<comment type="subcellular location">
    <subcellularLocation>
        <location evidence="1">Cell membrane</location>
        <topology evidence="1">Multi-pass membrane protein</topology>
    </subcellularLocation>
</comment>
<feature type="transmembrane region" description="Helical" evidence="8">
    <location>
        <begin position="563"/>
        <end position="587"/>
    </location>
</feature>
<feature type="domain" description="ABC3 transporter permease C-terminal" evidence="9">
    <location>
        <begin position="1026"/>
        <end position="1139"/>
    </location>
</feature>
<comment type="similarity">
    <text evidence="6">Belongs to the ABC-4 integral membrane protein family.</text>
</comment>
<dbReference type="InterPro" id="IPR050250">
    <property type="entry name" value="Macrolide_Exporter_MacB"/>
</dbReference>
<feature type="transmembrane region" description="Helical" evidence="8">
    <location>
        <begin position="35"/>
        <end position="62"/>
    </location>
</feature>
<keyword evidence="2" id="KW-1003">Cell membrane</keyword>
<evidence type="ECO:0000256" key="3">
    <source>
        <dbReference type="ARBA" id="ARBA00022692"/>
    </source>
</evidence>
<feature type="transmembrane region" description="Helical" evidence="8">
    <location>
        <begin position="508"/>
        <end position="533"/>
    </location>
</feature>
<sequence length="1153" mass="117702">MAATAVRAGGQGKAGSGGPPRRLPVQIRRSAHHGLVLTAAALTVLLAGTVLSALAALAGFAVDAGTVSRVAAQPEAQVQVSASYAAAGMAVGDRDVRAALDRTFGPVARHTYLGLVGQTPLVVPGAAVTPTPMYPVAVQGAAAHGVLVSGSWPAGAGDAPGGAFLHLPVVHPGAEGPTSGDGTPVDAALPEQLGLRLHLKPGSLLKLEDSYQHRVTLRITGLFRPSATEPGFWSAVAGNATDVTDLVLVAPGQLNGTAAFNQQVAVRWDAVPDFSRLRAGDLPGLGQRVTELTTSDTNHSVFHGADPSLLLVNPTSTLPVILDHLAGTEVVARSALYLPGALLAVLALTTLVLTARQLAAHRRTELVLQQTRGAGGQRLLTAAGVEWAVIVLPTAVAAPFLAEPLLRGLHRTGLLQGPLPGSTLGAEAWGAVLLTALVHGTAALLPVLRTVTGRDFAVRVRVRSARAAAAQQFGADLALLAVAVLGYLQLRHYHSTVTLAGTVDPVLVLVPVVAVGAASVLLLRLLPLASRLLDAFARRRRGLVLPLAGWQISRRSQRHAGPVVLMCLAVTVGALATTALACLDALAEDQAQFTIGADVAVTSAAASGAPGYPAESLRARLQALPGVSAVNPVTVNQAMAAEDSVAVGLIGIDSTATAPGRAVPPPPSLRRDLAGPHYAAEVASLGKGRSSDGVALPGHPAGIDLDLALSADTGPGARVSAPGLTVTVVDADGVSDQLALPPTAADGVRRTLHLALPGRADSAYPLRVTGLALTPLPDQPAARFGLTLYRIGGDGWTAALPTGQRWYDRTGGPGQAGAALAAGTTDCASAGSAPAASTAHYPTGVCTLSGGSGAAPLLSAEVASAPPGGQAEGTAVRLEPGRPGPWQAEPVPVLADDSFVAQTHTRVGGTIRIGVGLDGIGQEQNVDVTVVGTVPALPGVGSLQSALLVDQRVLAAAELAKGIRPQQPNGWWLTSTRPAADAAAVAADPLLGTAVTRDQVAAQQRSDPFRFGMRAVLALCRLLAPAFAVIGFTVHVVITTRERRREFALLRAMGTRSRRLATLLWLEQIGVTLFAVLPGALLGVGLAAVILPLVTVDDTGEQPYPPLRIDVPWLWVALTAVATAGAICLVVMTLSRLLARVDLVRTLRAGEDS</sequence>
<accession>A0ABV6VY57</accession>
<evidence type="ECO:0000256" key="8">
    <source>
        <dbReference type="SAM" id="Phobius"/>
    </source>
</evidence>
<evidence type="ECO:0000256" key="4">
    <source>
        <dbReference type="ARBA" id="ARBA00022989"/>
    </source>
</evidence>
<evidence type="ECO:0000313" key="10">
    <source>
        <dbReference type="EMBL" id="MFC1418638.1"/>
    </source>
</evidence>
<name>A0ABV6VY57_9ACTN</name>
<evidence type="ECO:0000256" key="6">
    <source>
        <dbReference type="ARBA" id="ARBA00038076"/>
    </source>
</evidence>
<evidence type="ECO:0000256" key="5">
    <source>
        <dbReference type="ARBA" id="ARBA00023136"/>
    </source>
</evidence>
<evidence type="ECO:0000256" key="1">
    <source>
        <dbReference type="ARBA" id="ARBA00004651"/>
    </source>
</evidence>
<reference evidence="10 11" key="1">
    <citation type="submission" date="2024-09" db="EMBL/GenBank/DDBJ databases">
        <authorList>
            <person name="Lee S.D."/>
        </authorList>
    </citation>
    <scope>NUCLEOTIDE SEQUENCE [LARGE SCALE GENOMIC DNA]</scope>
    <source>
        <strain evidence="10 11">N8-3</strain>
    </source>
</reference>
<organism evidence="10 11">
    <name type="scientific">Streptacidiphilus cavernicola</name>
    <dbReference type="NCBI Taxonomy" id="3342716"/>
    <lineage>
        <taxon>Bacteria</taxon>
        <taxon>Bacillati</taxon>
        <taxon>Actinomycetota</taxon>
        <taxon>Actinomycetes</taxon>
        <taxon>Kitasatosporales</taxon>
        <taxon>Streptomycetaceae</taxon>
        <taxon>Streptacidiphilus</taxon>
    </lineage>
</organism>
<dbReference type="Pfam" id="PF02687">
    <property type="entry name" value="FtsX"/>
    <property type="match status" value="1"/>
</dbReference>
<evidence type="ECO:0000256" key="2">
    <source>
        <dbReference type="ARBA" id="ARBA00022475"/>
    </source>
</evidence>
<evidence type="ECO:0000313" key="11">
    <source>
        <dbReference type="Proteomes" id="UP001592531"/>
    </source>
</evidence>
<dbReference type="PANTHER" id="PTHR30572:SF4">
    <property type="entry name" value="ABC TRANSPORTER PERMEASE YTRF"/>
    <property type="match status" value="1"/>
</dbReference>
<feature type="compositionally biased region" description="Gly residues" evidence="7">
    <location>
        <begin position="9"/>
        <end position="18"/>
    </location>
</feature>
<comment type="caution">
    <text evidence="10">The sequence shown here is derived from an EMBL/GenBank/DDBJ whole genome shotgun (WGS) entry which is preliminary data.</text>
</comment>
<evidence type="ECO:0000256" key="7">
    <source>
        <dbReference type="SAM" id="MobiDB-lite"/>
    </source>
</evidence>
<feature type="transmembrane region" description="Helical" evidence="8">
    <location>
        <begin position="379"/>
        <end position="402"/>
    </location>
</feature>
<dbReference type="EMBL" id="JBHFAB010000013">
    <property type="protein sequence ID" value="MFC1418638.1"/>
    <property type="molecule type" value="Genomic_DNA"/>
</dbReference>
<keyword evidence="3 8" id="KW-0812">Transmembrane</keyword>
<keyword evidence="11" id="KW-1185">Reference proteome</keyword>
<dbReference type="InterPro" id="IPR003838">
    <property type="entry name" value="ABC3_permease_C"/>
</dbReference>
<keyword evidence="5 8" id="KW-0472">Membrane</keyword>
<feature type="region of interest" description="Disordered" evidence="7">
    <location>
        <begin position="1"/>
        <end position="23"/>
    </location>
</feature>
<dbReference type="Proteomes" id="UP001592531">
    <property type="component" value="Unassembled WGS sequence"/>
</dbReference>
<proteinExistence type="inferred from homology"/>